<dbReference type="InterPro" id="IPR007099">
    <property type="entry name" value="RNA-dir_pol_NSvirus"/>
</dbReference>
<organism evidence="8">
    <name type="scientific">Blechomonas maslovi leishbunyavirus 1</name>
    <dbReference type="NCBI Taxonomy" id="2364199"/>
    <lineage>
        <taxon>Viruses</taxon>
        <taxon>Riboviria</taxon>
        <taxon>Orthornavirae</taxon>
        <taxon>Negarnaviricota</taxon>
        <taxon>Polyploviricotina</taxon>
        <taxon>Bunyaviricetes</taxon>
        <taxon>Hareavirales</taxon>
        <taxon>Leishbuviridae</taxon>
        <taxon>Shilevirus</taxon>
        <taxon>Shilevirus gammablechomonadis</taxon>
    </lineage>
</organism>
<keyword evidence="8" id="KW-0548">Nucleotidyltransferase</keyword>
<dbReference type="EC" id="2.7.7.48" evidence="1"/>
<sequence length="2041" mass="233634">MNKNAYRWNPYSSQTKTYHKQPIPVSPDFQFRDGYTEVVMMEHCLKESLSDIELELGAINKKEKRVSFHISGLPLELTRSMNVTQDGMLDLQFSEIRTLAHEAVCSILMSSPSGRLDLSRLDILPPDSQTSDSRLSPITPDFAELRGNNLVVLEVKTCRGSVHPSYDLGLRQYRSRLAKSKTPVLNTAVAVSDSRFGYSECLCFFEETMDLCMQAVCLSHQIMDVCFNMGLKSEVLPDIADELVKIPNMELAYESEDQLIITKKMVEFWDAEQADRKLLATILSVMKENPSTQSQREADKAALLKFLTKGNRHCEKEAISPGPILPTQKGNIKPSHANLERIENMQLRELATKLFGSESDPGHLTLKHKVSDYVFDCRTDFMHGLWSTLIDDDTTSSVFRHINSRLASRQGHLGSVHWAELGFTRVQREFLIDAKKRRRANKRNLDYLPEDYDVEHWSEVWTKNHPIELREGPLIGVDDSIHDIPYQGELWYQHTHFYQRLVEEVNVGRYSSKGAWKRFHVQKVAPYDAWLMVHGTGQDSHQFYYCIAHLRTPMLVPGDWCPIGDGWWVTEVVQSLKIDKITQNLNLLERLVSLRHYWSSVFSDPIRSRQHFFASMMIAYDGKQATIDLVSLFRYLYMELCKEKTHRNPYKLVSKLPFRSRTRCQSWILYRMGRLMLTEFSTLGTKENDEDGLDFKELTSWVDGGEISHFGVILSLSYMHYATSHPVSGGLHGRVKIMGKLLKEELKLPQDCRKIGWSSPSLKELGSHEFSVGFVKHMGEYTGSLVRRTYPSFSSFWSACSRALTSWTYSDFSTFKKSTCVHTSDPGQRDYCFSEVDRLRKRLGLTNVDKVGYSPFHDLDRLLKEQLTNSKNQNVSIFVKDQQTGVREIFVLTICLRILVKFLEVISRVINRTLPNETLSEPARKNSLVIQHSRLSSERRRALSKRVLGNMEKPNSGEKRVLQLRFSSSSDAKAWCQQFCMPLFGCYYNSLLKGAYGNDSSPLLHVIFHILNQLTQKRIQMDTRVTRWFRLNPDTVSDDEAFTNLSNVLNGRSGLLAKDGGVINRSNMMQGIPHETSSSVHASYLMLATHALSQFCHSLRTSQLLPGLELGEETITNLVSSDDSGIIFTLPIVCDLSEDGNLSNAAMLSMQNLREMLSRFGLSIELCKGLFSAQVSYEKSTIFAETPVFEFNSKFYVGTSINTAEIKFITAPLTLGYHVDIRDRISESLSSLSGALSEGVRQDQLDVMQVMLNRIQRRFLYLSHWEDDITTRLNRLQLPSLGWMPLVRRGLIGFFNLSLLCDYAALGSPSYYGKLLDSMQRTDSATEHEFSLFLRLTSKYSRLVKQYNLDKPDIVADIHKLENGTLRFFTKELPESLVVRLKLLSPGARLSLTNSSLAKIHMASCYAATRPCITVRLFDGSLSKRPLKECLELKEHTEGTGLAYNPQRNLVIHRFKELLCDAAEVPLEREECRQPSWFTLWSESTQHGLNLRKSVVDTWTLGYSQSMVELFDWIHQFDPRLSPDFNTTLKNYNNDIFEIDRALYFLEDKNKIVRCLGFRPPGHSQTDFYVAFLASNWTRDRSLSITTKTLTESDPIPCSDEEISNHAQELLSVASMAVYGWTCFQKWFMKKFNQIKDAWTKTLDTRALMTLPDLLCACSSKHDVVMIDVRKIRTWKNNRIYVTKQWFYERCGNFVYKAVVQKGCWVIYRQEGDPILCHLDLKQLVATESDFLYPSCSLRAVVDRQNRELCIRSTLWEHVPFPSDQLELRKRFDREMNFASCPLPGFLTTVYLQSLPKLTSPFSLSLTQLVLENHSELSSWSFWESVCAVLSSSEYDTVDKSLCSDLLVNVQADLKKSLSQEQAPIWQTDTCGKEEANAMVFDEADAAVLLANIMDAVRANTEEEDHELELLPEDERLSAKWRNFKVNDFSEILNVEYDTGPSQKDIMSGLALVTNSEPRCVQNSTPVPSGTRIWSRVRAKFLKALIQQLNPPKSIFKHRITSLPDKDTFLRNLPDTIFDCRNLSQPTTLEPVNASLLDFPD</sequence>
<evidence type="ECO:0000313" key="8">
    <source>
        <dbReference type="EMBL" id="AYD61658.1"/>
    </source>
</evidence>
<name>A0A386IS86_9VIRU</name>
<evidence type="ECO:0000256" key="5">
    <source>
        <dbReference type="ARBA" id="ARBA00030436"/>
    </source>
</evidence>
<evidence type="ECO:0000259" key="7">
    <source>
        <dbReference type="PROSITE" id="PS50525"/>
    </source>
</evidence>
<evidence type="ECO:0000256" key="1">
    <source>
        <dbReference type="ARBA" id="ARBA00012494"/>
    </source>
</evidence>
<dbReference type="InterPro" id="IPR007322">
    <property type="entry name" value="RNA_pol_bunyavir"/>
</dbReference>
<dbReference type="EMBL" id="MG967342">
    <property type="protein sequence ID" value="AYD61658.1"/>
    <property type="molecule type" value="Viral_cRNA"/>
</dbReference>
<evidence type="ECO:0000256" key="2">
    <source>
        <dbReference type="ARBA" id="ARBA00018602"/>
    </source>
</evidence>
<evidence type="ECO:0000256" key="3">
    <source>
        <dbReference type="ARBA" id="ARBA00022679"/>
    </source>
</evidence>
<dbReference type="GO" id="GO:0003968">
    <property type="term" value="F:RNA-directed RNA polymerase activity"/>
    <property type="evidence" value="ECO:0007669"/>
    <property type="project" value="UniProtKB-KW"/>
</dbReference>
<dbReference type="Pfam" id="PF04196">
    <property type="entry name" value="Bunya_RdRp"/>
    <property type="match status" value="1"/>
</dbReference>
<dbReference type="PROSITE" id="PS50525">
    <property type="entry name" value="RDRP_SSRNA_NEG_SEG"/>
    <property type="match status" value="1"/>
</dbReference>
<keyword evidence="3" id="KW-0808">Transferase</keyword>
<dbReference type="GO" id="GO:0006351">
    <property type="term" value="P:DNA-templated transcription"/>
    <property type="evidence" value="ECO:0007669"/>
    <property type="project" value="InterPro"/>
</dbReference>
<dbReference type="GO" id="GO:0039694">
    <property type="term" value="P:viral RNA genome replication"/>
    <property type="evidence" value="ECO:0007669"/>
    <property type="project" value="InterPro"/>
</dbReference>
<protein>
    <recommendedName>
        <fullName evidence="2">RNA-directed RNA polymerase L</fullName>
        <ecNumber evidence="1">2.7.7.48</ecNumber>
    </recommendedName>
    <alternativeName>
        <fullName evidence="4">Large structural protein</fullName>
    </alternativeName>
    <alternativeName>
        <fullName evidence="6">Replicase</fullName>
    </alternativeName>
    <alternativeName>
        <fullName evidence="5">Transcriptase</fullName>
    </alternativeName>
</protein>
<evidence type="ECO:0000256" key="4">
    <source>
        <dbReference type="ARBA" id="ARBA00030285"/>
    </source>
</evidence>
<reference evidence="8" key="1">
    <citation type="journal article" date="2018" name="MBio">
        <title>RNA viruses in Blechomonas (Trypanosomatidae) and evolution of Leishmaniavirus.</title>
        <authorList>
            <person name="Grybchuk D."/>
            <person name="Yurchenko V."/>
        </authorList>
    </citation>
    <scope>NUCLEOTIDE SEQUENCE</scope>
    <source>
        <strain evidence="8">OSU5</strain>
    </source>
</reference>
<keyword evidence="8" id="KW-0696">RNA-directed RNA polymerase</keyword>
<evidence type="ECO:0000256" key="6">
    <source>
        <dbReference type="ARBA" id="ARBA00031012"/>
    </source>
</evidence>
<proteinExistence type="predicted"/>
<feature type="domain" description="RdRp catalytic" evidence="7">
    <location>
        <begin position="952"/>
        <end position="1170"/>
    </location>
</feature>
<accession>A0A386IS86</accession>